<protein>
    <submittedName>
        <fullName evidence="2">Uncharacterized protein</fullName>
    </submittedName>
</protein>
<evidence type="ECO:0000313" key="2">
    <source>
        <dbReference type="EMBL" id="KAK3900547.1"/>
    </source>
</evidence>
<sequence>MPERPDTANSASAATPPPTKPSSLPSRLTSTQSSTSASTSSSGTISSTITSPQPGAPSAPPHATRRTPAGTRAKPTLEKWEEEPSPGLQPALQQSITITQDTTTDPVSYRVTAGGDLVLWLKPLFLRDPDPGEGDFIIGVDELEDFARCVWRRL</sequence>
<dbReference type="Proteomes" id="UP001303889">
    <property type="component" value="Unassembled WGS sequence"/>
</dbReference>
<evidence type="ECO:0000256" key="1">
    <source>
        <dbReference type="SAM" id="MobiDB-lite"/>
    </source>
</evidence>
<name>A0AAN6MGN6_9PEZI</name>
<accession>A0AAN6MGN6</accession>
<dbReference type="AlphaFoldDB" id="A0AAN6MGN6"/>
<reference evidence="2" key="1">
    <citation type="journal article" date="2023" name="Mol. Phylogenet. Evol.">
        <title>Genome-scale phylogeny and comparative genomics of the fungal order Sordariales.</title>
        <authorList>
            <person name="Hensen N."/>
            <person name="Bonometti L."/>
            <person name="Westerberg I."/>
            <person name="Brannstrom I.O."/>
            <person name="Guillou S."/>
            <person name="Cros-Aarteil S."/>
            <person name="Calhoun S."/>
            <person name="Haridas S."/>
            <person name="Kuo A."/>
            <person name="Mondo S."/>
            <person name="Pangilinan J."/>
            <person name="Riley R."/>
            <person name="LaButti K."/>
            <person name="Andreopoulos B."/>
            <person name="Lipzen A."/>
            <person name="Chen C."/>
            <person name="Yan M."/>
            <person name="Daum C."/>
            <person name="Ng V."/>
            <person name="Clum A."/>
            <person name="Steindorff A."/>
            <person name="Ohm R.A."/>
            <person name="Martin F."/>
            <person name="Silar P."/>
            <person name="Natvig D.O."/>
            <person name="Lalanne C."/>
            <person name="Gautier V."/>
            <person name="Ament-Velasquez S.L."/>
            <person name="Kruys A."/>
            <person name="Hutchinson M.I."/>
            <person name="Powell A.J."/>
            <person name="Barry K."/>
            <person name="Miller A.N."/>
            <person name="Grigoriev I.V."/>
            <person name="Debuchy R."/>
            <person name="Gladieux P."/>
            <person name="Hiltunen Thoren M."/>
            <person name="Johannesson H."/>
        </authorList>
    </citation>
    <scope>NUCLEOTIDE SEQUENCE</scope>
    <source>
        <strain evidence="2">CBS 103.79</strain>
    </source>
</reference>
<keyword evidence="3" id="KW-1185">Reference proteome</keyword>
<gene>
    <name evidence="2" type="ORF">C8A05DRAFT_17157</name>
</gene>
<reference evidence="2" key="2">
    <citation type="submission" date="2023-05" db="EMBL/GenBank/DDBJ databases">
        <authorList>
            <consortium name="Lawrence Berkeley National Laboratory"/>
            <person name="Steindorff A."/>
            <person name="Hensen N."/>
            <person name="Bonometti L."/>
            <person name="Westerberg I."/>
            <person name="Brannstrom I.O."/>
            <person name="Guillou S."/>
            <person name="Cros-Aarteil S."/>
            <person name="Calhoun S."/>
            <person name="Haridas S."/>
            <person name="Kuo A."/>
            <person name="Mondo S."/>
            <person name="Pangilinan J."/>
            <person name="Riley R."/>
            <person name="Labutti K."/>
            <person name="Andreopoulos B."/>
            <person name="Lipzen A."/>
            <person name="Chen C."/>
            <person name="Yanf M."/>
            <person name="Daum C."/>
            <person name="Ng V."/>
            <person name="Clum A."/>
            <person name="Ohm R."/>
            <person name="Martin F."/>
            <person name="Silar P."/>
            <person name="Natvig D."/>
            <person name="Lalanne C."/>
            <person name="Gautier V."/>
            <person name="Ament-Velasquez S.L."/>
            <person name="Kruys A."/>
            <person name="Hutchinson M.I."/>
            <person name="Powell A.J."/>
            <person name="Barry K."/>
            <person name="Miller A.N."/>
            <person name="Grigoriev I.V."/>
            <person name="Debuchy R."/>
            <person name="Gladieux P."/>
            <person name="Thoren M.H."/>
            <person name="Johannesson H."/>
        </authorList>
    </citation>
    <scope>NUCLEOTIDE SEQUENCE</scope>
    <source>
        <strain evidence="2">CBS 103.79</strain>
    </source>
</reference>
<comment type="caution">
    <text evidence="2">The sequence shown here is derived from an EMBL/GenBank/DDBJ whole genome shotgun (WGS) entry which is preliminary data.</text>
</comment>
<proteinExistence type="predicted"/>
<feature type="compositionally biased region" description="Low complexity" evidence="1">
    <location>
        <begin position="21"/>
        <end position="53"/>
    </location>
</feature>
<feature type="region of interest" description="Disordered" evidence="1">
    <location>
        <begin position="1"/>
        <end position="94"/>
    </location>
</feature>
<dbReference type="EMBL" id="MU855660">
    <property type="protein sequence ID" value="KAK3900547.1"/>
    <property type="molecule type" value="Genomic_DNA"/>
</dbReference>
<evidence type="ECO:0000313" key="3">
    <source>
        <dbReference type="Proteomes" id="UP001303889"/>
    </source>
</evidence>
<organism evidence="2 3">
    <name type="scientific">Staphylotrichum tortipilum</name>
    <dbReference type="NCBI Taxonomy" id="2831512"/>
    <lineage>
        <taxon>Eukaryota</taxon>
        <taxon>Fungi</taxon>
        <taxon>Dikarya</taxon>
        <taxon>Ascomycota</taxon>
        <taxon>Pezizomycotina</taxon>
        <taxon>Sordariomycetes</taxon>
        <taxon>Sordariomycetidae</taxon>
        <taxon>Sordariales</taxon>
        <taxon>Chaetomiaceae</taxon>
        <taxon>Staphylotrichum</taxon>
    </lineage>
</organism>